<dbReference type="SUPFAM" id="SSF143011">
    <property type="entry name" value="RelE-like"/>
    <property type="match status" value="1"/>
</dbReference>
<comment type="caution">
    <text evidence="1">The sequence shown here is derived from an EMBL/GenBank/DDBJ whole genome shotgun (WGS) entry which is preliminary data.</text>
</comment>
<dbReference type="InterPro" id="IPR007711">
    <property type="entry name" value="HigB-1"/>
</dbReference>
<dbReference type="AlphaFoldDB" id="A0A423NI04"/>
<protein>
    <submittedName>
        <fullName evidence="1">Killer protein</fullName>
    </submittedName>
</protein>
<proteinExistence type="predicted"/>
<dbReference type="RefSeq" id="WP_123420023.1">
    <property type="nucleotide sequence ID" value="NZ_MOCA01000008.1"/>
</dbReference>
<dbReference type="Gene3D" id="3.30.2310.20">
    <property type="entry name" value="RelE-like"/>
    <property type="match status" value="1"/>
</dbReference>
<evidence type="ECO:0000313" key="1">
    <source>
        <dbReference type="EMBL" id="RON97852.1"/>
    </source>
</evidence>
<dbReference type="InterPro" id="IPR035093">
    <property type="entry name" value="RelE/ParE_toxin_dom_sf"/>
</dbReference>
<organism evidence="1 2">
    <name type="scientific">Pseudomonas moraviensis</name>
    <dbReference type="NCBI Taxonomy" id="321662"/>
    <lineage>
        <taxon>Bacteria</taxon>
        <taxon>Pseudomonadati</taxon>
        <taxon>Pseudomonadota</taxon>
        <taxon>Gammaproteobacteria</taxon>
        <taxon>Pseudomonadales</taxon>
        <taxon>Pseudomonadaceae</taxon>
        <taxon>Pseudomonas</taxon>
    </lineage>
</organism>
<evidence type="ECO:0000313" key="2">
    <source>
        <dbReference type="Proteomes" id="UP000284207"/>
    </source>
</evidence>
<dbReference type="Proteomes" id="UP000284207">
    <property type="component" value="Unassembled WGS sequence"/>
</dbReference>
<accession>A0A423NI04</accession>
<gene>
    <name evidence="1" type="ORF">BK674_23625</name>
</gene>
<dbReference type="PANTHER" id="PTHR40266:SF2">
    <property type="entry name" value="TOXIN HIGB-1"/>
    <property type="match status" value="1"/>
</dbReference>
<reference evidence="1 2" key="1">
    <citation type="submission" date="2016-10" db="EMBL/GenBank/DDBJ databases">
        <title>Comparative genome analysis of multiple Pseudomonas spp. focuses on biocontrol and plant growth promoting traits.</title>
        <authorList>
            <person name="Tao X.-Y."/>
            <person name="Taylor C.G."/>
        </authorList>
    </citation>
    <scope>NUCLEOTIDE SEQUENCE [LARGE SCALE GENOMIC DNA]</scope>
    <source>
        <strain evidence="1 2">36B3</strain>
    </source>
</reference>
<dbReference type="Pfam" id="PF05015">
    <property type="entry name" value="HigB-like_toxin"/>
    <property type="match status" value="1"/>
</dbReference>
<dbReference type="EMBL" id="MOCA01000008">
    <property type="protein sequence ID" value="RON97852.1"/>
    <property type="molecule type" value="Genomic_DNA"/>
</dbReference>
<sequence>MYRLTLAATIKSFQHKGHRGFYETGTTRGIRADHAKRLSRMLQFMDLATLPGDLDLPGWRLHPLKGELSEYWSLSVSGNWRVIFRFVGSDIELVDYLNYH</sequence>
<dbReference type="PANTHER" id="PTHR40266">
    <property type="entry name" value="TOXIN HIGB-1"/>
    <property type="match status" value="1"/>
</dbReference>
<name>A0A423NI04_9PSED</name>